<accession>A0A183FDR3</accession>
<sequence length="85" mass="9819">MATLAVIFSDKKKFNLDGTDGSHCYWRNLRQDPFVFNRRNFAGGSQMVWKPPPKALVFFGLLYHESNKITKLSESNELTELLEHS</sequence>
<keyword evidence="2" id="KW-1185">Reference proteome</keyword>
<organism evidence="2 3">
    <name type="scientific">Heligmosomoides polygyrus</name>
    <name type="common">Parasitic roundworm</name>
    <dbReference type="NCBI Taxonomy" id="6339"/>
    <lineage>
        <taxon>Eukaryota</taxon>
        <taxon>Metazoa</taxon>
        <taxon>Ecdysozoa</taxon>
        <taxon>Nematoda</taxon>
        <taxon>Chromadorea</taxon>
        <taxon>Rhabditida</taxon>
        <taxon>Rhabditina</taxon>
        <taxon>Rhabditomorpha</taxon>
        <taxon>Strongyloidea</taxon>
        <taxon>Heligmosomidae</taxon>
        <taxon>Heligmosomoides</taxon>
    </lineage>
</organism>
<dbReference type="EMBL" id="UZAH01025313">
    <property type="protein sequence ID" value="VDO61194.1"/>
    <property type="molecule type" value="Genomic_DNA"/>
</dbReference>
<evidence type="ECO:0000313" key="1">
    <source>
        <dbReference type="EMBL" id="VDO61194.1"/>
    </source>
</evidence>
<dbReference type="AlphaFoldDB" id="A0A183FDR3"/>
<reference evidence="3" key="2">
    <citation type="submission" date="2019-09" db="UniProtKB">
        <authorList>
            <consortium name="WormBaseParasite"/>
        </authorList>
    </citation>
    <scope>IDENTIFICATION</scope>
</reference>
<evidence type="ECO:0000313" key="3">
    <source>
        <dbReference type="WBParaSite" id="HPBE_0000442301-mRNA-1"/>
    </source>
</evidence>
<dbReference type="Gene3D" id="3.30.420.10">
    <property type="entry name" value="Ribonuclease H-like superfamily/Ribonuclease H"/>
    <property type="match status" value="1"/>
</dbReference>
<reference evidence="1 2" key="1">
    <citation type="submission" date="2018-11" db="EMBL/GenBank/DDBJ databases">
        <authorList>
            <consortium name="Pathogen Informatics"/>
        </authorList>
    </citation>
    <scope>NUCLEOTIDE SEQUENCE [LARGE SCALE GENOMIC DNA]</scope>
</reference>
<proteinExistence type="predicted"/>
<name>A0A183FDR3_HELPZ</name>
<evidence type="ECO:0000313" key="2">
    <source>
        <dbReference type="Proteomes" id="UP000050761"/>
    </source>
</evidence>
<protein>
    <submittedName>
        <fullName evidence="3">FLYWCH-type domain-containing protein</fullName>
    </submittedName>
</protein>
<accession>A0A3P7XS16</accession>
<gene>
    <name evidence="1" type="ORF">HPBE_LOCUS4424</name>
</gene>
<dbReference type="Proteomes" id="UP000050761">
    <property type="component" value="Unassembled WGS sequence"/>
</dbReference>
<dbReference type="GO" id="GO:0003676">
    <property type="term" value="F:nucleic acid binding"/>
    <property type="evidence" value="ECO:0007669"/>
    <property type="project" value="InterPro"/>
</dbReference>
<dbReference type="WBParaSite" id="HPBE_0000442301-mRNA-1">
    <property type="protein sequence ID" value="HPBE_0000442301-mRNA-1"/>
    <property type="gene ID" value="HPBE_0000442301"/>
</dbReference>
<dbReference type="OrthoDB" id="5857894at2759"/>
<dbReference type="InterPro" id="IPR036397">
    <property type="entry name" value="RNaseH_sf"/>
</dbReference>